<dbReference type="Proteomes" id="UP001153076">
    <property type="component" value="Unassembled WGS sequence"/>
</dbReference>
<evidence type="ECO:0000256" key="1">
    <source>
        <dbReference type="SAM" id="MobiDB-lite"/>
    </source>
</evidence>
<keyword evidence="3" id="KW-1185">Reference proteome</keyword>
<feature type="compositionally biased region" description="Low complexity" evidence="1">
    <location>
        <begin position="84"/>
        <end position="93"/>
    </location>
</feature>
<comment type="caution">
    <text evidence="2">The sequence shown here is derived from an EMBL/GenBank/DDBJ whole genome shotgun (WGS) entry which is preliminary data.</text>
</comment>
<reference evidence="2" key="1">
    <citation type="submission" date="2022-04" db="EMBL/GenBank/DDBJ databases">
        <title>Carnegiea gigantea Genome sequencing and assembly v2.</title>
        <authorList>
            <person name="Copetti D."/>
            <person name="Sanderson M.J."/>
            <person name="Burquez A."/>
            <person name="Wojciechowski M.F."/>
        </authorList>
    </citation>
    <scope>NUCLEOTIDE SEQUENCE</scope>
    <source>
        <strain evidence="2">SGP5-SGP5p</strain>
        <tissue evidence="2">Aerial part</tissue>
    </source>
</reference>
<feature type="region of interest" description="Disordered" evidence="1">
    <location>
        <begin position="45"/>
        <end position="99"/>
    </location>
</feature>
<gene>
    <name evidence="2" type="ORF">Cgig2_014480</name>
</gene>
<name>A0A9Q1JXI2_9CARY</name>
<dbReference type="OrthoDB" id="1738394at2759"/>
<proteinExistence type="predicted"/>
<evidence type="ECO:0000313" key="3">
    <source>
        <dbReference type="Proteomes" id="UP001153076"/>
    </source>
</evidence>
<dbReference type="AlphaFoldDB" id="A0A9Q1JXI2"/>
<organism evidence="2 3">
    <name type="scientific">Carnegiea gigantea</name>
    <dbReference type="NCBI Taxonomy" id="171969"/>
    <lineage>
        <taxon>Eukaryota</taxon>
        <taxon>Viridiplantae</taxon>
        <taxon>Streptophyta</taxon>
        <taxon>Embryophyta</taxon>
        <taxon>Tracheophyta</taxon>
        <taxon>Spermatophyta</taxon>
        <taxon>Magnoliopsida</taxon>
        <taxon>eudicotyledons</taxon>
        <taxon>Gunneridae</taxon>
        <taxon>Pentapetalae</taxon>
        <taxon>Caryophyllales</taxon>
        <taxon>Cactineae</taxon>
        <taxon>Cactaceae</taxon>
        <taxon>Cactoideae</taxon>
        <taxon>Echinocereeae</taxon>
        <taxon>Carnegiea</taxon>
    </lineage>
</organism>
<sequence>MDDQPSLQLQPTASIAALRPVHMPASPNGAAQPLIHPFTIRFGPFQPSAAGSNPPCQPSSLVGTSQSNDKRKGYVGGKQKKSSISKSIRSSQSSKKDNIQFDAKEEVLTIDDQGNEEVIKGSILPRDAMNYKQGNEATSKVQERLLTSSPSKTQVEIENKVLDELKYEEENPKRPIGFCFNVDRSDVFGVNAVLRKRGHTFPDNNMEVKRVKEELASQKAMFLLMLKAVRNGKITDEFLDVTKATLRMAGDQVPAE</sequence>
<dbReference type="EMBL" id="JAKOGI010000575">
    <property type="protein sequence ID" value="KAJ8432893.1"/>
    <property type="molecule type" value="Genomic_DNA"/>
</dbReference>
<feature type="compositionally biased region" description="Polar residues" evidence="1">
    <location>
        <begin position="58"/>
        <end position="67"/>
    </location>
</feature>
<evidence type="ECO:0000313" key="2">
    <source>
        <dbReference type="EMBL" id="KAJ8432893.1"/>
    </source>
</evidence>
<protein>
    <submittedName>
        <fullName evidence="2">Uncharacterized protein</fullName>
    </submittedName>
</protein>
<accession>A0A9Q1JXI2</accession>